<dbReference type="Proteomes" id="UP001241537">
    <property type="component" value="Unassembled WGS sequence"/>
</dbReference>
<dbReference type="CDD" id="cd00616">
    <property type="entry name" value="AHBA_syn"/>
    <property type="match status" value="1"/>
</dbReference>
<keyword evidence="1 4" id="KW-0663">Pyridoxal phosphate</keyword>
<evidence type="ECO:0000256" key="1">
    <source>
        <dbReference type="ARBA" id="ARBA00022898"/>
    </source>
</evidence>
<feature type="modified residue" description="N6-(pyridoxal phosphate)lysine" evidence="4">
    <location>
        <position position="184"/>
    </location>
</feature>
<organism evidence="6 7">
    <name type="scientific">Moryella indoligenes</name>
    <dbReference type="NCBI Taxonomy" id="371674"/>
    <lineage>
        <taxon>Bacteria</taxon>
        <taxon>Bacillati</taxon>
        <taxon>Bacillota</taxon>
        <taxon>Clostridia</taxon>
        <taxon>Lachnospirales</taxon>
        <taxon>Lachnospiraceae</taxon>
        <taxon>Moryella</taxon>
    </lineage>
</organism>
<accession>A0AAE3VAU2</accession>
<evidence type="ECO:0000256" key="2">
    <source>
        <dbReference type="ARBA" id="ARBA00037999"/>
    </source>
</evidence>
<proteinExistence type="inferred from homology"/>
<dbReference type="SUPFAM" id="SSF53383">
    <property type="entry name" value="PLP-dependent transferases"/>
    <property type="match status" value="1"/>
</dbReference>
<dbReference type="Gene3D" id="3.40.640.10">
    <property type="entry name" value="Type I PLP-dependent aspartate aminotransferase-like (Major domain)"/>
    <property type="match status" value="1"/>
</dbReference>
<comment type="similarity">
    <text evidence="2 5">Belongs to the DegT/DnrJ/EryC1 family.</text>
</comment>
<dbReference type="Pfam" id="PF01041">
    <property type="entry name" value="DegT_DnrJ_EryC1"/>
    <property type="match status" value="1"/>
</dbReference>
<protein>
    <submittedName>
        <fullName evidence="6">dTDP-4-amino-4,6-dideoxygalactose transaminase</fullName>
    </submittedName>
</protein>
<dbReference type="Gene3D" id="3.90.1150.10">
    <property type="entry name" value="Aspartate Aminotransferase, domain 1"/>
    <property type="match status" value="1"/>
</dbReference>
<dbReference type="AlphaFoldDB" id="A0AAE3VAU2"/>
<feature type="active site" description="Proton acceptor" evidence="3">
    <location>
        <position position="184"/>
    </location>
</feature>
<evidence type="ECO:0000256" key="3">
    <source>
        <dbReference type="PIRSR" id="PIRSR000390-1"/>
    </source>
</evidence>
<dbReference type="PANTHER" id="PTHR30244">
    <property type="entry name" value="TRANSAMINASE"/>
    <property type="match status" value="1"/>
</dbReference>
<dbReference type="GO" id="GO:0030170">
    <property type="term" value="F:pyridoxal phosphate binding"/>
    <property type="evidence" value="ECO:0007669"/>
    <property type="project" value="TreeGrafter"/>
</dbReference>
<dbReference type="InterPro" id="IPR015422">
    <property type="entry name" value="PyrdxlP-dep_Trfase_small"/>
</dbReference>
<dbReference type="PANTHER" id="PTHR30244:SF9">
    <property type="entry name" value="PROTEIN RV3402C"/>
    <property type="match status" value="1"/>
</dbReference>
<name>A0AAE3VAU2_9FIRM</name>
<dbReference type="GO" id="GO:0000271">
    <property type="term" value="P:polysaccharide biosynthetic process"/>
    <property type="evidence" value="ECO:0007669"/>
    <property type="project" value="TreeGrafter"/>
</dbReference>
<dbReference type="InterPro" id="IPR000653">
    <property type="entry name" value="DegT/StrS_aminotransferase"/>
</dbReference>
<dbReference type="PIRSF" id="PIRSF000390">
    <property type="entry name" value="PLP_StrS"/>
    <property type="match status" value="1"/>
</dbReference>
<dbReference type="InterPro" id="IPR015421">
    <property type="entry name" value="PyrdxlP-dep_Trfase_major"/>
</dbReference>
<evidence type="ECO:0000256" key="5">
    <source>
        <dbReference type="RuleBase" id="RU004508"/>
    </source>
</evidence>
<sequence>MSEKILVTRSSLPPFEEYVEELRSVFHSHWLTNMGEKHQLLEQRLKEYLDCEELCLFQNGHLALELSLEAMGIEGEVITTPFTFASTTWAILRAGCIPVFCDIDPDSYTMDPARVEALITERTSAILPVHVYGQLCDVAALQDIADRYGLKLIYDAAHAFGVRYHGESAANFGDLSMFSFHATKVFHTIEGGAVSFRNPALRDLLFRIKNFGIQENETYCVGGNAKMNEFEAAMGLCNLRHLDAEIQKRGGVYRRYVERLSDVQGLQLPKLRKGTEPNYAYFPLLFDSLRFGEDRDVVCRRLNAAGIYPRKYFYPCTNAFSFEREIKAQPGIPQNPLLTAERFNPAATPIAERVSRQVLTLPIYAELELESVDRICDLILEGHG</sequence>
<comment type="caution">
    <text evidence="6">The sequence shown here is derived from an EMBL/GenBank/DDBJ whole genome shotgun (WGS) entry which is preliminary data.</text>
</comment>
<dbReference type="InterPro" id="IPR015424">
    <property type="entry name" value="PyrdxlP-dep_Trfase"/>
</dbReference>
<evidence type="ECO:0000313" key="6">
    <source>
        <dbReference type="EMBL" id="MDQ0152869.1"/>
    </source>
</evidence>
<evidence type="ECO:0000256" key="4">
    <source>
        <dbReference type="PIRSR" id="PIRSR000390-2"/>
    </source>
</evidence>
<dbReference type="GO" id="GO:0008483">
    <property type="term" value="F:transaminase activity"/>
    <property type="evidence" value="ECO:0007669"/>
    <property type="project" value="TreeGrafter"/>
</dbReference>
<evidence type="ECO:0000313" key="7">
    <source>
        <dbReference type="Proteomes" id="UP001241537"/>
    </source>
</evidence>
<gene>
    <name evidence="6" type="ORF">J2S20_001570</name>
</gene>
<dbReference type="EMBL" id="JAUSTO010000009">
    <property type="protein sequence ID" value="MDQ0152869.1"/>
    <property type="molecule type" value="Genomic_DNA"/>
</dbReference>
<dbReference type="RefSeq" id="WP_307254788.1">
    <property type="nucleotide sequence ID" value="NZ_JAUSTO010000009.1"/>
</dbReference>
<reference evidence="6" key="1">
    <citation type="submission" date="2023-07" db="EMBL/GenBank/DDBJ databases">
        <title>Genomic Encyclopedia of Type Strains, Phase IV (KMG-IV): sequencing the most valuable type-strain genomes for metagenomic binning, comparative biology and taxonomic classification.</title>
        <authorList>
            <person name="Goeker M."/>
        </authorList>
    </citation>
    <scope>NUCLEOTIDE SEQUENCE</scope>
    <source>
        <strain evidence="6">DSM 19659</strain>
    </source>
</reference>
<keyword evidence="7" id="KW-1185">Reference proteome</keyword>